<evidence type="ECO:0000256" key="1">
    <source>
        <dbReference type="ARBA" id="ARBA00009820"/>
    </source>
</evidence>
<evidence type="ECO:0008006" key="5">
    <source>
        <dbReference type="Google" id="ProtNLM"/>
    </source>
</evidence>
<feature type="chain" id="PRO_5014708226" description="DUF5050 domain-containing protein" evidence="2">
    <location>
        <begin position="28"/>
        <end position="287"/>
    </location>
</feature>
<accession>A0A2M7EA01</accession>
<sequence>MLSWKKKSFFFLFLATFLCGCFQSTIAQTRSTDKITSEEIFTFTGSRDYIYLFNWSTKKCKNTRIKGHDPALSPDGKKIVFAVVKSYTGGIFVMNIDGSDKKKITKGSYERVMSRPQWSPDGKKIFFIASRYNRDKEEWIWGIYVMNIDGTEETLVKATEGSYFDLSPDGTKIAFKGSNGLYIMNSDGTDDKTIYKKSGAIRWSPNGKKIVFSDGWNLYTIDPDGSDLKLIVKQRKSSVFGPIGICVWTWTPDSKKIIYVESAEGPFMGRFWIINTDGTDRKPWRWH</sequence>
<dbReference type="AlphaFoldDB" id="A0A2M7EA01"/>
<evidence type="ECO:0000313" key="4">
    <source>
        <dbReference type="Proteomes" id="UP000228886"/>
    </source>
</evidence>
<reference evidence="4" key="1">
    <citation type="submission" date="2017-09" db="EMBL/GenBank/DDBJ databases">
        <title>Depth-based differentiation of microbial function through sediment-hosted aquifers and enrichment of novel symbionts in the deep terrestrial subsurface.</title>
        <authorList>
            <person name="Probst A.J."/>
            <person name="Ladd B."/>
            <person name="Jarett J.K."/>
            <person name="Geller-Mcgrath D.E."/>
            <person name="Sieber C.M.K."/>
            <person name="Emerson J.B."/>
            <person name="Anantharaman K."/>
            <person name="Thomas B.C."/>
            <person name="Malmstrom R."/>
            <person name="Stieglmeier M."/>
            <person name="Klingl A."/>
            <person name="Woyke T."/>
            <person name="Ryan C.M."/>
            <person name="Banfield J.F."/>
        </authorList>
    </citation>
    <scope>NUCLEOTIDE SEQUENCE [LARGE SCALE GENOMIC DNA]</scope>
</reference>
<name>A0A2M7EA01_9BACT</name>
<dbReference type="PANTHER" id="PTHR36842:SF1">
    <property type="entry name" value="PROTEIN TOLB"/>
    <property type="match status" value="1"/>
</dbReference>
<dbReference type="Proteomes" id="UP000228886">
    <property type="component" value="Unassembled WGS sequence"/>
</dbReference>
<proteinExistence type="inferred from homology"/>
<gene>
    <name evidence="3" type="ORF">COS11_01775</name>
</gene>
<dbReference type="PANTHER" id="PTHR36842">
    <property type="entry name" value="PROTEIN TOLB HOMOLOG"/>
    <property type="match status" value="1"/>
</dbReference>
<evidence type="ECO:0000313" key="3">
    <source>
        <dbReference type="EMBL" id="PIV64515.1"/>
    </source>
</evidence>
<comment type="similarity">
    <text evidence="1">Belongs to the TolB family.</text>
</comment>
<evidence type="ECO:0000256" key="2">
    <source>
        <dbReference type="SAM" id="SignalP"/>
    </source>
</evidence>
<dbReference type="SUPFAM" id="SSF69304">
    <property type="entry name" value="Tricorn protease N-terminal domain"/>
    <property type="match status" value="1"/>
</dbReference>
<protein>
    <recommendedName>
        <fullName evidence="5">DUF5050 domain-containing protein</fullName>
    </recommendedName>
</protein>
<dbReference type="EMBL" id="PETL01000090">
    <property type="protein sequence ID" value="PIV64515.1"/>
    <property type="molecule type" value="Genomic_DNA"/>
</dbReference>
<dbReference type="PROSITE" id="PS51257">
    <property type="entry name" value="PROKAR_LIPOPROTEIN"/>
    <property type="match status" value="1"/>
</dbReference>
<dbReference type="InterPro" id="IPR011042">
    <property type="entry name" value="6-blade_b-propeller_TolB-like"/>
</dbReference>
<comment type="caution">
    <text evidence="3">The sequence shown here is derived from an EMBL/GenBank/DDBJ whole genome shotgun (WGS) entry which is preliminary data.</text>
</comment>
<dbReference type="InterPro" id="IPR011659">
    <property type="entry name" value="WD40"/>
</dbReference>
<keyword evidence="2" id="KW-0732">Signal</keyword>
<feature type="signal peptide" evidence="2">
    <location>
        <begin position="1"/>
        <end position="27"/>
    </location>
</feature>
<organism evidence="3 4">
    <name type="scientific">bacterium (Candidatus Ratteibacteria) CG01_land_8_20_14_3_00_40_19</name>
    <dbReference type="NCBI Taxonomy" id="2014290"/>
    <lineage>
        <taxon>Bacteria</taxon>
        <taxon>Candidatus Ratteibacteria</taxon>
    </lineage>
</organism>
<dbReference type="Gene3D" id="2.120.10.30">
    <property type="entry name" value="TolB, C-terminal domain"/>
    <property type="match status" value="2"/>
</dbReference>
<dbReference type="Pfam" id="PF07676">
    <property type="entry name" value="PD40"/>
    <property type="match status" value="3"/>
</dbReference>